<evidence type="ECO:0000313" key="3">
    <source>
        <dbReference type="Proteomes" id="UP000636479"/>
    </source>
</evidence>
<accession>A0A8H6TAN6</accession>
<gene>
    <name evidence="2" type="ORF">MIND_00015400</name>
</gene>
<feature type="chain" id="PRO_5034520622" evidence="1">
    <location>
        <begin position="20"/>
        <end position="112"/>
    </location>
</feature>
<dbReference type="EMBL" id="JACAZF010000001">
    <property type="protein sequence ID" value="KAF7315013.1"/>
    <property type="molecule type" value="Genomic_DNA"/>
</dbReference>
<evidence type="ECO:0000256" key="1">
    <source>
        <dbReference type="SAM" id="SignalP"/>
    </source>
</evidence>
<dbReference type="GeneID" id="59339642"/>
<reference evidence="2" key="1">
    <citation type="submission" date="2020-05" db="EMBL/GenBank/DDBJ databases">
        <title>Mycena genomes resolve the evolution of fungal bioluminescence.</title>
        <authorList>
            <person name="Tsai I.J."/>
        </authorList>
    </citation>
    <scope>NUCLEOTIDE SEQUENCE</scope>
    <source>
        <strain evidence="2">171206Taipei</strain>
    </source>
</reference>
<dbReference type="AlphaFoldDB" id="A0A8H6TAN6"/>
<keyword evidence="1" id="KW-0732">Signal</keyword>
<protein>
    <submittedName>
        <fullName evidence="2">Uncharacterized protein</fullName>
    </submittedName>
</protein>
<feature type="signal peptide" evidence="1">
    <location>
        <begin position="1"/>
        <end position="19"/>
    </location>
</feature>
<comment type="caution">
    <text evidence="2">The sequence shown here is derived from an EMBL/GenBank/DDBJ whole genome shotgun (WGS) entry which is preliminary data.</text>
</comment>
<keyword evidence="3" id="KW-1185">Reference proteome</keyword>
<organism evidence="2 3">
    <name type="scientific">Mycena indigotica</name>
    <dbReference type="NCBI Taxonomy" id="2126181"/>
    <lineage>
        <taxon>Eukaryota</taxon>
        <taxon>Fungi</taxon>
        <taxon>Dikarya</taxon>
        <taxon>Basidiomycota</taxon>
        <taxon>Agaricomycotina</taxon>
        <taxon>Agaricomycetes</taxon>
        <taxon>Agaricomycetidae</taxon>
        <taxon>Agaricales</taxon>
        <taxon>Marasmiineae</taxon>
        <taxon>Mycenaceae</taxon>
        <taxon>Mycena</taxon>
    </lineage>
</organism>
<dbReference type="RefSeq" id="XP_037225036.1">
    <property type="nucleotide sequence ID" value="XM_037357126.1"/>
</dbReference>
<evidence type="ECO:0000313" key="2">
    <source>
        <dbReference type="EMBL" id="KAF7315013.1"/>
    </source>
</evidence>
<name>A0A8H6TAN6_9AGAR</name>
<dbReference type="Proteomes" id="UP000636479">
    <property type="component" value="Unassembled WGS sequence"/>
</dbReference>
<proteinExistence type="predicted"/>
<sequence>MKFTQVFVAAAMLVSAVHAGVVSSSLLQATPTSSGLALTRTSTPWSSALPPAGGYVVEGIYTTCVAFTFAAPAEPSASASPFFGKRAVSSIQAPVSASAAQPSVSVGAPASV</sequence>